<evidence type="ECO:0000313" key="8">
    <source>
        <dbReference type="Proteomes" id="UP000199296"/>
    </source>
</evidence>
<dbReference type="PANTHER" id="PTHR43646">
    <property type="entry name" value="GLYCOSYLTRANSFERASE"/>
    <property type="match status" value="1"/>
</dbReference>
<dbReference type="OrthoDB" id="9810303at2"/>
<dbReference type="InterPro" id="IPR026461">
    <property type="entry name" value="Trfase_2_rSAM/seldom_assoc"/>
</dbReference>
<keyword evidence="4 7" id="KW-0808">Transferase</keyword>
<dbReference type="AlphaFoldDB" id="A0A1G7VWM3"/>
<keyword evidence="5" id="KW-0472">Membrane</keyword>
<evidence type="ECO:0000256" key="2">
    <source>
        <dbReference type="ARBA" id="ARBA00022475"/>
    </source>
</evidence>
<evidence type="ECO:0000256" key="1">
    <source>
        <dbReference type="ARBA" id="ARBA00004236"/>
    </source>
</evidence>
<protein>
    <submittedName>
        <fullName evidence="7">Transferase 2, rSAM/selenodomain-associated</fullName>
    </submittedName>
</protein>
<keyword evidence="2" id="KW-1003">Cell membrane</keyword>
<dbReference type="SUPFAM" id="SSF53448">
    <property type="entry name" value="Nucleotide-diphospho-sugar transferases"/>
    <property type="match status" value="1"/>
</dbReference>
<dbReference type="InterPro" id="IPR001173">
    <property type="entry name" value="Glyco_trans_2-like"/>
</dbReference>
<dbReference type="EMBL" id="FNCW01000004">
    <property type="protein sequence ID" value="SDG64172.1"/>
    <property type="molecule type" value="Genomic_DNA"/>
</dbReference>
<dbReference type="Proteomes" id="UP000199296">
    <property type="component" value="Unassembled WGS sequence"/>
</dbReference>
<keyword evidence="3" id="KW-0328">Glycosyltransferase</keyword>
<feature type="domain" description="Glycosyltransferase 2-like" evidence="6">
    <location>
        <begin position="4"/>
        <end position="141"/>
    </location>
</feature>
<dbReference type="InterPro" id="IPR029044">
    <property type="entry name" value="Nucleotide-diphossugar_trans"/>
</dbReference>
<name>A0A1G7VWM3_9FLAO</name>
<dbReference type="CDD" id="cd02522">
    <property type="entry name" value="GT_2_like_a"/>
    <property type="match status" value="1"/>
</dbReference>
<organism evidence="7 8">
    <name type="scientific">Psychroflexus sediminis</name>
    <dbReference type="NCBI Taxonomy" id="470826"/>
    <lineage>
        <taxon>Bacteria</taxon>
        <taxon>Pseudomonadati</taxon>
        <taxon>Bacteroidota</taxon>
        <taxon>Flavobacteriia</taxon>
        <taxon>Flavobacteriales</taxon>
        <taxon>Flavobacteriaceae</taxon>
        <taxon>Psychroflexus</taxon>
    </lineage>
</organism>
<evidence type="ECO:0000256" key="3">
    <source>
        <dbReference type="ARBA" id="ARBA00022676"/>
    </source>
</evidence>
<comment type="subcellular location">
    <subcellularLocation>
        <location evidence="1">Cell membrane</location>
    </subcellularLocation>
</comment>
<dbReference type="GO" id="GO:0005886">
    <property type="term" value="C:plasma membrane"/>
    <property type="evidence" value="ECO:0007669"/>
    <property type="project" value="UniProtKB-SubCell"/>
</dbReference>
<dbReference type="Gene3D" id="3.90.550.10">
    <property type="entry name" value="Spore Coat Polysaccharide Biosynthesis Protein SpsA, Chain A"/>
    <property type="match status" value="1"/>
</dbReference>
<dbReference type="PANTHER" id="PTHR43646:SF2">
    <property type="entry name" value="GLYCOSYLTRANSFERASE 2-LIKE DOMAIN-CONTAINING PROTEIN"/>
    <property type="match status" value="1"/>
</dbReference>
<dbReference type="GO" id="GO:0016757">
    <property type="term" value="F:glycosyltransferase activity"/>
    <property type="evidence" value="ECO:0007669"/>
    <property type="project" value="UniProtKB-KW"/>
</dbReference>
<evidence type="ECO:0000313" key="7">
    <source>
        <dbReference type="EMBL" id="SDG64172.1"/>
    </source>
</evidence>
<dbReference type="NCBIfam" id="TIGR04283">
    <property type="entry name" value="glyco_like_mftF"/>
    <property type="match status" value="1"/>
</dbReference>
<accession>A0A1G7VWM3</accession>
<proteinExistence type="predicted"/>
<keyword evidence="8" id="KW-1185">Reference proteome</keyword>
<dbReference type="STRING" id="470826.SAMN04488027_104223"/>
<gene>
    <name evidence="7" type="ORF">SAMN04488027_104223</name>
</gene>
<evidence type="ECO:0000259" key="6">
    <source>
        <dbReference type="Pfam" id="PF00535"/>
    </source>
</evidence>
<sequence length="224" mass="25604">MLISIIIPALNEEKYIAKVLEHSLSLPGHFEVIVVDGGSQDQTLAIAKGFDTVNVLRSKKGRANQMNHGADHAHGDVFLFLHADTFLPPDAYNSIMEFIGLKKVIGGSFRLIVKDKHPIFKLYTWCSQFSLEFFTYGDHGIFVKSETFRTINGFKTMDFMEDVEIQKRLRRQGKFKKLKSAVMTSNRRFQKNGIFLQLTADVLLVILFKIGVSPNRLKRYYPDN</sequence>
<dbReference type="RefSeq" id="WP_093366708.1">
    <property type="nucleotide sequence ID" value="NZ_FNCW01000004.1"/>
</dbReference>
<dbReference type="Pfam" id="PF00535">
    <property type="entry name" value="Glycos_transf_2"/>
    <property type="match status" value="1"/>
</dbReference>
<evidence type="ECO:0000256" key="5">
    <source>
        <dbReference type="ARBA" id="ARBA00023136"/>
    </source>
</evidence>
<reference evidence="7 8" key="1">
    <citation type="submission" date="2016-10" db="EMBL/GenBank/DDBJ databases">
        <authorList>
            <person name="de Groot N.N."/>
        </authorList>
    </citation>
    <scope>NUCLEOTIDE SEQUENCE [LARGE SCALE GENOMIC DNA]</scope>
    <source>
        <strain evidence="7 8">DSM 19803</strain>
    </source>
</reference>
<evidence type="ECO:0000256" key="4">
    <source>
        <dbReference type="ARBA" id="ARBA00022679"/>
    </source>
</evidence>